<keyword evidence="1" id="KW-0732">Signal</keyword>
<feature type="signal peptide" evidence="1">
    <location>
        <begin position="1"/>
        <end position="31"/>
    </location>
</feature>
<evidence type="ECO:0000313" key="2">
    <source>
        <dbReference type="EMBL" id="SHL73888.1"/>
    </source>
</evidence>
<dbReference type="EMBL" id="LT670844">
    <property type="protein sequence ID" value="SHL73888.1"/>
    <property type="molecule type" value="Genomic_DNA"/>
</dbReference>
<organism evidence="2 3">
    <name type="scientific">Bradyrhizobium lablabi</name>
    <dbReference type="NCBI Taxonomy" id="722472"/>
    <lineage>
        <taxon>Bacteria</taxon>
        <taxon>Pseudomonadati</taxon>
        <taxon>Pseudomonadota</taxon>
        <taxon>Alphaproteobacteria</taxon>
        <taxon>Hyphomicrobiales</taxon>
        <taxon>Nitrobacteraceae</taxon>
        <taxon>Bradyrhizobium</taxon>
    </lineage>
</organism>
<evidence type="ECO:0008006" key="4">
    <source>
        <dbReference type="Google" id="ProtNLM"/>
    </source>
</evidence>
<dbReference type="InterPro" id="IPR006311">
    <property type="entry name" value="TAT_signal"/>
</dbReference>
<dbReference type="Proteomes" id="UP000189935">
    <property type="component" value="Chromosome I"/>
</dbReference>
<feature type="chain" id="PRO_5012522880" description="Transcriptional initiation protein Tat" evidence="1">
    <location>
        <begin position="32"/>
        <end position="260"/>
    </location>
</feature>
<gene>
    <name evidence="2" type="ORF">SAMN05444159_6693</name>
</gene>
<dbReference type="PROSITE" id="PS51318">
    <property type="entry name" value="TAT"/>
    <property type="match status" value="1"/>
</dbReference>
<name>A0A1M7D393_9BRAD</name>
<accession>A0A1M7D393</accession>
<dbReference type="OrthoDB" id="114122at2"/>
<proteinExistence type="predicted"/>
<evidence type="ECO:0000256" key="1">
    <source>
        <dbReference type="SAM" id="SignalP"/>
    </source>
</evidence>
<protein>
    <recommendedName>
        <fullName evidence="4">Transcriptional initiation protein Tat</fullName>
    </recommendedName>
</protein>
<reference evidence="2 3" key="1">
    <citation type="submission" date="2016-11" db="EMBL/GenBank/DDBJ databases">
        <authorList>
            <person name="Jaros S."/>
            <person name="Januszkiewicz K."/>
            <person name="Wedrychowicz H."/>
        </authorList>
    </citation>
    <scope>NUCLEOTIDE SEQUENCE [LARGE SCALE GENOMIC DNA]</scope>
    <source>
        <strain evidence="2 3">GAS499</strain>
    </source>
</reference>
<dbReference type="RefSeq" id="WP_079543818.1">
    <property type="nucleotide sequence ID" value="NZ_LT670844.1"/>
</dbReference>
<evidence type="ECO:0000313" key="3">
    <source>
        <dbReference type="Proteomes" id="UP000189935"/>
    </source>
</evidence>
<sequence>MSVDTGRRNALLGFSSVALGVAALAAGPAHAEAGNSVVPQGAHALPELMERLRKAPRRRDFQTVPMILDHPDLWDDTALKEVIAYRDTPKQVWDNTDIGSPWMNLMRNSLNAQVFSFGHRNFLTVSATHGSAHLALFDQDMWDKYRLAEMAGGDIKTNTLIVRKAAPSELSDFENPKSVFGPAGNTIPVLQSRGVVFMACHNAIWEVTGKLLAKGVNPDRLSHEAVAAELTNHLIDGVVLTPGIVATIPELQQAGFRYVK</sequence>
<dbReference type="AlphaFoldDB" id="A0A1M7D393"/>